<reference evidence="3 4" key="1">
    <citation type="submission" date="2016-03" db="EMBL/GenBank/DDBJ databases">
        <authorList>
            <person name="Ploux O."/>
        </authorList>
    </citation>
    <scope>NUCLEOTIDE SEQUENCE [LARGE SCALE GENOMIC DNA]</scope>
    <source>
        <strain evidence="3 4">UAMH 11012</strain>
    </source>
</reference>
<organism evidence="3 4">
    <name type="scientific">Phialocephala subalpina</name>
    <dbReference type="NCBI Taxonomy" id="576137"/>
    <lineage>
        <taxon>Eukaryota</taxon>
        <taxon>Fungi</taxon>
        <taxon>Dikarya</taxon>
        <taxon>Ascomycota</taxon>
        <taxon>Pezizomycotina</taxon>
        <taxon>Leotiomycetes</taxon>
        <taxon>Helotiales</taxon>
        <taxon>Mollisiaceae</taxon>
        <taxon>Phialocephala</taxon>
        <taxon>Phialocephala fortinii species complex</taxon>
    </lineage>
</organism>
<dbReference type="Gene3D" id="3.40.50.1110">
    <property type="entry name" value="SGNH hydrolase"/>
    <property type="match status" value="1"/>
</dbReference>
<evidence type="ECO:0000259" key="2">
    <source>
        <dbReference type="Pfam" id="PF13472"/>
    </source>
</evidence>
<dbReference type="PANTHER" id="PTHR30383:SF2">
    <property type="entry name" value="CELLULOSE-BINDING PROTEIN"/>
    <property type="match status" value="1"/>
</dbReference>
<dbReference type="Proteomes" id="UP000184330">
    <property type="component" value="Unassembled WGS sequence"/>
</dbReference>
<dbReference type="STRING" id="576137.A0A1L7XBV0"/>
<feature type="domain" description="SGNH hydrolase-type esterase" evidence="2">
    <location>
        <begin position="30"/>
        <end position="209"/>
    </location>
</feature>
<dbReference type="InterPro" id="IPR036514">
    <property type="entry name" value="SGNH_hydro_sf"/>
</dbReference>
<dbReference type="CDD" id="cd01833">
    <property type="entry name" value="XynB_like"/>
    <property type="match status" value="1"/>
</dbReference>
<dbReference type="InterPro" id="IPR051532">
    <property type="entry name" value="Ester_Hydrolysis_Enzymes"/>
</dbReference>
<accession>A0A1L7XBV0</accession>
<dbReference type="SUPFAM" id="SSF52266">
    <property type="entry name" value="SGNH hydrolase"/>
    <property type="match status" value="1"/>
</dbReference>
<dbReference type="EMBL" id="FJOG01000021">
    <property type="protein sequence ID" value="CZR62503.1"/>
    <property type="molecule type" value="Genomic_DNA"/>
</dbReference>
<evidence type="ECO:0000313" key="3">
    <source>
        <dbReference type="EMBL" id="CZR62503.1"/>
    </source>
</evidence>
<dbReference type="InterPro" id="IPR013830">
    <property type="entry name" value="SGNH_hydro"/>
</dbReference>
<gene>
    <name evidence="3" type="ORF">PAC_12400</name>
</gene>
<dbReference type="PANTHER" id="PTHR30383">
    <property type="entry name" value="THIOESTERASE 1/PROTEASE 1/LYSOPHOSPHOLIPASE L1"/>
    <property type="match status" value="1"/>
</dbReference>
<keyword evidence="4" id="KW-1185">Reference proteome</keyword>
<sequence>MYTSKMNLLLAVTCLLGSVLAQTKLKVMPLGDSITEITCWRSIVWDNLTAAGLADKIQFVGSSTTNTQNCKASTATWDHHHEGHSGFLAIDIANKYLTGWLASAKPDVVMFMLGTNDVNGRHSTTDIMAAYTKMVQEMRAINPAMKIIVDLVIPLPSSNAGITAINNAIPDWIKTTTTAASPIVMADCNTGFPSTDLRDGVHPNLAGDAIIASRLTPVLISVIKSALNITTA</sequence>
<evidence type="ECO:0000313" key="4">
    <source>
        <dbReference type="Proteomes" id="UP000184330"/>
    </source>
</evidence>
<feature type="signal peptide" evidence="1">
    <location>
        <begin position="1"/>
        <end position="21"/>
    </location>
</feature>
<dbReference type="OrthoDB" id="2119228at2759"/>
<name>A0A1L7XBV0_9HELO</name>
<dbReference type="AlphaFoldDB" id="A0A1L7XBV0"/>
<proteinExistence type="predicted"/>
<protein>
    <submittedName>
        <fullName evidence="3">Related to acetylxylan esterase</fullName>
    </submittedName>
</protein>
<feature type="chain" id="PRO_5012882836" evidence="1">
    <location>
        <begin position="22"/>
        <end position="232"/>
    </location>
</feature>
<keyword evidence="1" id="KW-0732">Signal</keyword>
<evidence type="ECO:0000256" key="1">
    <source>
        <dbReference type="SAM" id="SignalP"/>
    </source>
</evidence>
<dbReference type="Pfam" id="PF13472">
    <property type="entry name" value="Lipase_GDSL_2"/>
    <property type="match status" value="1"/>
</dbReference>
<dbReference type="GO" id="GO:0004622">
    <property type="term" value="F:phosphatidylcholine lysophospholipase activity"/>
    <property type="evidence" value="ECO:0007669"/>
    <property type="project" value="TreeGrafter"/>
</dbReference>